<evidence type="ECO:0000313" key="2">
    <source>
        <dbReference type="EMBL" id="DAB39416.1"/>
    </source>
</evidence>
<proteinExistence type="predicted"/>
<comment type="caution">
    <text evidence="2">The sequence shown here is derived from an EMBL/GenBank/DDBJ whole genome shotgun (WGS) entry which is preliminary data.</text>
</comment>
<dbReference type="EMBL" id="DLUI01000012">
    <property type="protein sequence ID" value="DAB39416.1"/>
    <property type="molecule type" value="Genomic_DNA"/>
</dbReference>
<feature type="signal peptide" evidence="1">
    <location>
        <begin position="1"/>
        <end position="22"/>
    </location>
</feature>
<reference evidence="2 3" key="1">
    <citation type="journal article" date="2017" name="Front. Microbiol.">
        <title>Comparative Genomic Analysis of the Class Epsilonproteobacteria and Proposed Reclassification to Epsilonbacteraeota (phyl. nov.).</title>
        <authorList>
            <person name="Waite D.W."/>
            <person name="Vanwonterghem I."/>
            <person name="Rinke C."/>
            <person name="Parks D.H."/>
            <person name="Zhang Y."/>
            <person name="Takai K."/>
            <person name="Sievert S.M."/>
            <person name="Simon J."/>
            <person name="Campbell B.J."/>
            <person name="Hanson T.E."/>
            <person name="Woyke T."/>
            <person name="Klotz M.G."/>
            <person name="Hugenholtz P."/>
        </authorList>
    </citation>
    <scope>NUCLEOTIDE SEQUENCE [LARGE SCALE GENOMIC DNA]</scope>
    <source>
        <strain evidence="2">UBA12443</strain>
    </source>
</reference>
<evidence type="ECO:0000313" key="3">
    <source>
        <dbReference type="Proteomes" id="UP000228859"/>
    </source>
</evidence>
<evidence type="ECO:0000256" key="1">
    <source>
        <dbReference type="SAM" id="SignalP"/>
    </source>
</evidence>
<protein>
    <recommendedName>
        <fullName evidence="4">Lipoprotein</fullName>
    </recommendedName>
</protein>
<dbReference type="PROSITE" id="PS51257">
    <property type="entry name" value="PROKAR_LIPOPROTEIN"/>
    <property type="match status" value="1"/>
</dbReference>
<sequence length="80" mass="8952">MKKILFLTLTALTLLISGCAEKQISFNGMICPAGKTEDLIKADFQECRYYDLKAATEASKAPITVECRQCLENKGYKIEQ</sequence>
<organism evidence="2 3">
    <name type="scientific">Sulfuricurvum kujiense</name>
    <dbReference type="NCBI Taxonomy" id="148813"/>
    <lineage>
        <taxon>Bacteria</taxon>
        <taxon>Pseudomonadati</taxon>
        <taxon>Campylobacterota</taxon>
        <taxon>Epsilonproteobacteria</taxon>
        <taxon>Campylobacterales</taxon>
        <taxon>Sulfurimonadaceae</taxon>
        <taxon>Sulfuricurvum</taxon>
    </lineage>
</organism>
<feature type="chain" id="PRO_5013797079" description="Lipoprotein" evidence="1">
    <location>
        <begin position="23"/>
        <end position="80"/>
    </location>
</feature>
<dbReference type="RefSeq" id="WP_294895521.1">
    <property type="nucleotide sequence ID" value="NZ_DLUI01000012.1"/>
</dbReference>
<keyword evidence="1" id="KW-0732">Signal</keyword>
<dbReference type="Proteomes" id="UP000228859">
    <property type="component" value="Unassembled WGS sequence"/>
</dbReference>
<dbReference type="AlphaFoldDB" id="A0A2D3WM84"/>
<gene>
    <name evidence="2" type="ORF">CFH83_00815</name>
</gene>
<accession>A0A2D3WM84</accession>
<name>A0A2D3WM84_9BACT</name>
<evidence type="ECO:0008006" key="4">
    <source>
        <dbReference type="Google" id="ProtNLM"/>
    </source>
</evidence>